<feature type="region of interest" description="Disordered" evidence="1">
    <location>
        <begin position="223"/>
        <end position="246"/>
    </location>
</feature>
<evidence type="ECO:0000313" key="2">
    <source>
        <dbReference type="EMBL" id="VDK42809.1"/>
    </source>
</evidence>
<evidence type="ECO:0000256" key="1">
    <source>
        <dbReference type="SAM" id="MobiDB-lite"/>
    </source>
</evidence>
<dbReference type="AlphaFoldDB" id="A0A158RAH0"/>
<evidence type="ECO:0000313" key="4">
    <source>
        <dbReference type="WBParaSite" id="TASK_0000932001-mRNA-1"/>
    </source>
</evidence>
<dbReference type="WBParaSite" id="TASK_0000932001-mRNA-1">
    <property type="protein sequence ID" value="TASK_0000932001-mRNA-1"/>
    <property type="gene ID" value="TASK_0000932001"/>
</dbReference>
<sequence>MNGDQEPYQPLPFIPISMCTCNCTCKTTKSRKVKTVKRFDLASGVSGEHLAAITTASSASNWHANGEQVTENLETFQSHPSMLPLIRPADTPTKESSPAHVEDAEIQTELVDLRSREKELNRLMQLLQVRSHLLQSHIALILCFVGTPDEVTSRCLAIKDEGGKMIRKKYRGGADLRDWEDAFTVAPFVAPTTTASHSLTSMPMEESTRCFCFSMKQNSRNVLHEQQQRLQSTAKRKNDQSQQTEPLPPCLFQAFSDVITQQPLVAPPFTYSQSATMPSTTSTASTGLATTAATATLTATTLRERIQVSFGASQEKTNLISAAFIHRLKQRVQQRREEVTISEERLVSEDILSSSEEEKEEEEGGERVEFQTSGRFNPRRPRGPTRELEYYILEMEQGVDAFLKRQYRLVCCGDPPAVLLLFLLRGSVLIFAEAISSILRLGVEEEEEEEEEGKKHNRSISRRAHLLPHHRGSLGNSSTTSPKLTTSLAALSLRSSPPPPPAPPCTKRHHLPPPTPMLKALCQGADDLLPLAPTTANLTPPPPVFTSSASFKRRVNFANTTQVDGIISPTQSQNRSPDETEGVVKIKPAIKKADVKDADAAVNGKRPIPQRSVAFVDEIDSKNLCNTDKEAGGKKMN</sequence>
<reference evidence="2 3" key="2">
    <citation type="submission" date="2018-11" db="EMBL/GenBank/DDBJ databases">
        <authorList>
            <consortium name="Pathogen Informatics"/>
        </authorList>
    </citation>
    <scope>NUCLEOTIDE SEQUENCE [LARGE SCALE GENOMIC DNA]</scope>
</reference>
<reference evidence="4" key="1">
    <citation type="submission" date="2016-04" db="UniProtKB">
        <authorList>
            <consortium name="WormBaseParasite"/>
        </authorList>
    </citation>
    <scope>IDENTIFICATION</scope>
</reference>
<dbReference type="Proteomes" id="UP000282613">
    <property type="component" value="Unassembled WGS sequence"/>
</dbReference>
<keyword evidence="3" id="KW-1185">Reference proteome</keyword>
<name>A0A158RAH0_TAEAS</name>
<feature type="compositionally biased region" description="Acidic residues" evidence="1">
    <location>
        <begin position="355"/>
        <end position="364"/>
    </location>
</feature>
<protein>
    <submittedName>
        <fullName evidence="2 4">Uncharacterized protein</fullName>
    </submittedName>
</protein>
<proteinExistence type="predicted"/>
<gene>
    <name evidence="2" type="ORF">TASK_LOCUS9321</name>
</gene>
<feature type="region of interest" description="Disordered" evidence="1">
    <location>
        <begin position="351"/>
        <end position="382"/>
    </location>
</feature>
<accession>A0A158RAH0</accession>
<dbReference type="OrthoDB" id="6288665at2759"/>
<evidence type="ECO:0000313" key="3">
    <source>
        <dbReference type="Proteomes" id="UP000282613"/>
    </source>
</evidence>
<dbReference type="EMBL" id="UYRS01019093">
    <property type="protein sequence ID" value="VDK42809.1"/>
    <property type="molecule type" value="Genomic_DNA"/>
</dbReference>
<feature type="compositionally biased region" description="Low complexity" evidence="1">
    <location>
        <begin position="477"/>
        <end position="495"/>
    </location>
</feature>
<organism evidence="4">
    <name type="scientific">Taenia asiatica</name>
    <name type="common">Asian tapeworm</name>
    <dbReference type="NCBI Taxonomy" id="60517"/>
    <lineage>
        <taxon>Eukaryota</taxon>
        <taxon>Metazoa</taxon>
        <taxon>Spiralia</taxon>
        <taxon>Lophotrochozoa</taxon>
        <taxon>Platyhelminthes</taxon>
        <taxon>Cestoda</taxon>
        <taxon>Eucestoda</taxon>
        <taxon>Cyclophyllidea</taxon>
        <taxon>Taeniidae</taxon>
        <taxon>Taenia</taxon>
    </lineage>
</organism>
<feature type="region of interest" description="Disordered" evidence="1">
    <location>
        <begin position="443"/>
        <end position="512"/>
    </location>
</feature>
<feature type="compositionally biased region" description="Basic residues" evidence="1">
    <location>
        <begin position="455"/>
        <end position="472"/>
    </location>
</feature>